<dbReference type="Gene3D" id="3.30.565.10">
    <property type="entry name" value="Histidine kinase-like ATPase, C-terminal domain"/>
    <property type="match status" value="1"/>
</dbReference>
<feature type="domain" description="Histidine kinase" evidence="9">
    <location>
        <begin position="282"/>
        <end position="473"/>
    </location>
</feature>
<dbReference type="EC" id="2.7.13.3" evidence="2"/>
<dbReference type="InterPro" id="IPR011495">
    <property type="entry name" value="Sig_transdc_His_kin_sub2_dim/P"/>
</dbReference>
<evidence type="ECO:0000313" key="11">
    <source>
        <dbReference type="Proteomes" id="UP000095651"/>
    </source>
</evidence>
<keyword evidence="8" id="KW-0902">Two-component regulatory system</keyword>
<dbReference type="RefSeq" id="WP_055654728.1">
    <property type="nucleotide sequence ID" value="NZ_CABIXC010000004.1"/>
</dbReference>
<dbReference type="InterPro" id="IPR011102">
    <property type="entry name" value="Sig_transdc_His_kinase_HWE"/>
</dbReference>
<accession>A0A174CZP7</accession>
<name>A0A174CZP7_9FIRM</name>
<evidence type="ECO:0000256" key="3">
    <source>
        <dbReference type="ARBA" id="ARBA00022553"/>
    </source>
</evidence>
<dbReference type="InterPro" id="IPR035965">
    <property type="entry name" value="PAS-like_dom_sf"/>
</dbReference>
<keyword evidence="7" id="KW-0067">ATP-binding</keyword>
<reference evidence="10 11" key="1">
    <citation type="submission" date="2015-09" db="EMBL/GenBank/DDBJ databases">
        <authorList>
            <consortium name="Pathogen Informatics"/>
        </authorList>
    </citation>
    <scope>NUCLEOTIDE SEQUENCE [LARGE SCALE GENOMIC DNA]</scope>
    <source>
        <strain evidence="10 11">2789STDY5608850</strain>
    </source>
</reference>
<dbReference type="InterPro" id="IPR000014">
    <property type="entry name" value="PAS"/>
</dbReference>
<dbReference type="PANTHER" id="PTHR41523:SF8">
    <property type="entry name" value="ETHYLENE RESPONSE SENSOR PROTEIN"/>
    <property type="match status" value="1"/>
</dbReference>
<dbReference type="GO" id="GO:0005524">
    <property type="term" value="F:ATP binding"/>
    <property type="evidence" value="ECO:0007669"/>
    <property type="project" value="UniProtKB-KW"/>
</dbReference>
<evidence type="ECO:0000259" key="9">
    <source>
        <dbReference type="PROSITE" id="PS50109"/>
    </source>
</evidence>
<evidence type="ECO:0000313" key="10">
    <source>
        <dbReference type="EMBL" id="CUO17270.1"/>
    </source>
</evidence>
<dbReference type="InterPro" id="IPR003594">
    <property type="entry name" value="HATPase_dom"/>
</dbReference>
<dbReference type="GO" id="GO:0000160">
    <property type="term" value="P:phosphorelay signal transduction system"/>
    <property type="evidence" value="ECO:0007669"/>
    <property type="project" value="UniProtKB-KW"/>
</dbReference>
<organism evidence="10 11">
    <name type="scientific">Hungatella hathewayi</name>
    <dbReference type="NCBI Taxonomy" id="154046"/>
    <lineage>
        <taxon>Bacteria</taxon>
        <taxon>Bacillati</taxon>
        <taxon>Bacillota</taxon>
        <taxon>Clostridia</taxon>
        <taxon>Lachnospirales</taxon>
        <taxon>Lachnospiraceae</taxon>
        <taxon>Hungatella</taxon>
    </lineage>
</organism>
<dbReference type="Gene3D" id="3.30.450.280">
    <property type="entry name" value="GAF domain"/>
    <property type="match status" value="1"/>
</dbReference>
<dbReference type="Proteomes" id="UP000095651">
    <property type="component" value="Unassembled WGS sequence"/>
</dbReference>
<keyword evidence="5" id="KW-0547">Nucleotide-binding</keyword>
<dbReference type="SMART" id="SM00911">
    <property type="entry name" value="HWE_HK"/>
    <property type="match status" value="1"/>
</dbReference>
<dbReference type="Pfam" id="PF02518">
    <property type="entry name" value="HATPase_c"/>
    <property type="match status" value="1"/>
</dbReference>
<evidence type="ECO:0000256" key="8">
    <source>
        <dbReference type="ARBA" id="ARBA00023012"/>
    </source>
</evidence>
<evidence type="ECO:0000256" key="5">
    <source>
        <dbReference type="ARBA" id="ARBA00022741"/>
    </source>
</evidence>
<dbReference type="PANTHER" id="PTHR41523">
    <property type="entry name" value="TWO-COMPONENT SYSTEM SENSOR PROTEIN"/>
    <property type="match status" value="1"/>
</dbReference>
<protein>
    <recommendedName>
        <fullName evidence="2">histidine kinase</fullName>
        <ecNumber evidence="2">2.7.13.3</ecNumber>
    </recommendedName>
</protein>
<keyword evidence="6 10" id="KW-0418">Kinase</keyword>
<dbReference type="Pfam" id="PF13188">
    <property type="entry name" value="PAS_8"/>
    <property type="match status" value="1"/>
</dbReference>
<dbReference type="GO" id="GO:0004673">
    <property type="term" value="F:protein histidine kinase activity"/>
    <property type="evidence" value="ECO:0007669"/>
    <property type="project" value="UniProtKB-EC"/>
</dbReference>
<keyword evidence="4 10" id="KW-0808">Transferase</keyword>
<evidence type="ECO:0000256" key="7">
    <source>
        <dbReference type="ARBA" id="ARBA00022840"/>
    </source>
</evidence>
<dbReference type="EMBL" id="CYZE01000004">
    <property type="protein sequence ID" value="CUO17270.1"/>
    <property type="molecule type" value="Genomic_DNA"/>
</dbReference>
<evidence type="ECO:0000256" key="2">
    <source>
        <dbReference type="ARBA" id="ARBA00012438"/>
    </source>
</evidence>
<dbReference type="Pfam" id="PF12282">
    <property type="entry name" value="GAF_PdtaS"/>
    <property type="match status" value="1"/>
</dbReference>
<proteinExistence type="predicted"/>
<evidence type="ECO:0000256" key="4">
    <source>
        <dbReference type="ARBA" id="ARBA00022679"/>
    </source>
</evidence>
<dbReference type="InterPro" id="IPR036890">
    <property type="entry name" value="HATPase_C_sf"/>
</dbReference>
<sequence>MPDCLTKEERDRKLVQIAHSYTDLTEADIQILLDVSHALPSIGNLESGDTYINILTRNGESMVAAQYRHPDCDLYKRDVIGEVEKKEDEPAVYRALEHGIPGRGLIGIIDNRKIVVRHTVSPIFNVQQKVIGSLTYEYLNSGADTEPIRIVNKEGKAAFFDSKINQLISNLQEGFLICDEAGICTFANARAEELYQKAGHPESLIGRRYEELDLTGRYSQEEIMAGGTWKQEVQTDRYVLEENISAIRENGVYQGILVILRDKTKIRQMEDEIAYRAALIHEVHHRVKNNLQTIISLVGLEAAQKKDAEVKAFAKTITGYIRSMSMTYDLLAHTGAEAVDLKTMLAQIIDCVLESWSVRGCRIRVDITGDDLELPEHVASTVALIVNELVTNSIKYAFCDREEGSIFLTIEKGEEYSWVTVRDDGCGIDEKSGDRSGKGLGLKLVDSLVKSSLKGTLTIECGEGTAVRFSVFH</sequence>
<dbReference type="PROSITE" id="PS50109">
    <property type="entry name" value="HIS_KIN"/>
    <property type="match status" value="1"/>
</dbReference>
<dbReference type="Gene3D" id="3.30.450.20">
    <property type="entry name" value="PAS domain"/>
    <property type="match status" value="1"/>
</dbReference>
<dbReference type="SMART" id="SM00387">
    <property type="entry name" value="HATPase_c"/>
    <property type="match status" value="1"/>
</dbReference>
<dbReference type="InterPro" id="IPR038424">
    <property type="entry name" value="H_kinase_PdtaS_GAF_sf"/>
</dbReference>
<evidence type="ECO:0000256" key="6">
    <source>
        <dbReference type="ARBA" id="ARBA00022777"/>
    </source>
</evidence>
<dbReference type="InterPro" id="IPR022066">
    <property type="entry name" value="PdtaS_GAF"/>
</dbReference>
<gene>
    <name evidence="10" type="primary">pdtaS</name>
    <name evidence="10" type="ORF">ERS852407_02057</name>
</gene>
<dbReference type="SUPFAM" id="SSF55785">
    <property type="entry name" value="PYP-like sensor domain (PAS domain)"/>
    <property type="match status" value="1"/>
</dbReference>
<dbReference type="Pfam" id="PF07568">
    <property type="entry name" value="HisKA_2"/>
    <property type="match status" value="1"/>
</dbReference>
<dbReference type="AlphaFoldDB" id="A0A174CZP7"/>
<keyword evidence="3" id="KW-0597">Phosphoprotein</keyword>
<dbReference type="InterPro" id="IPR005467">
    <property type="entry name" value="His_kinase_dom"/>
</dbReference>
<evidence type="ECO:0000256" key="1">
    <source>
        <dbReference type="ARBA" id="ARBA00000085"/>
    </source>
</evidence>
<dbReference type="SUPFAM" id="SSF55874">
    <property type="entry name" value="ATPase domain of HSP90 chaperone/DNA topoisomerase II/histidine kinase"/>
    <property type="match status" value="1"/>
</dbReference>
<comment type="catalytic activity">
    <reaction evidence="1">
        <text>ATP + protein L-histidine = ADP + protein N-phospho-L-histidine.</text>
        <dbReference type="EC" id="2.7.13.3"/>
    </reaction>
</comment>